<dbReference type="InterPro" id="IPR001650">
    <property type="entry name" value="Helicase_C-like"/>
</dbReference>
<dbReference type="PROSITE" id="PS51194">
    <property type="entry name" value="HELICASE_CTER"/>
    <property type="match status" value="1"/>
</dbReference>
<keyword evidence="5 16" id="KW-0347">Helicase</keyword>
<evidence type="ECO:0000256" key="3">
    <source>
        <dbReference type="ARBA" id="ARBA00022741"/>
    </source>
</evidence>
<dbReference type="GO" id="GO:0005737">
    <property type="term" value="C:cytoplasm"/>
    <property type="evidence" value="ECO:0007669"/>
    <property type="project" value="TreeGrafter"/>
</dbReference>
<dbReference type="InterPro" id="IPR036388">
    <property type="entry name" value="WH-like_DNA-bd_sf"/>
</dbReference>
<accession>A0A2P8CWN1</accession>
<evidence type="ECO:0000256" key="12">
    <source>
        <dbReference type="ARBA" id="ARBA00044550"/>
    </source>
</evidence>
<keyword evidence="17" id="KW-1185">Reference proteome</keyword>
<evidence type="ECO:0000256" key="11">
    <source>
        <dbReference type="ARBA" id="ARBA00044535"/>
    </source>
</evidence>
<sequence>MLLSLLEQYWHYTSFRPLQEEIISAVMAGRDTFALLPTGGGKSVCYQLPALARDGFAIVVSPLIALMQDQVMQLQRRGISAAFLHSGMNARQISDTLERAADNQYKLLYVSPERLQTDVFREYAGAFQLNLIAVDEAHCISQWGHDFRPAYLKIDTLRAFAPGVPVLALTASANEQVQQDIIQQLKLQQPALFKQSVVRDNLFYTIRYTENKPVDTVRAFEAIKGSGVLYCRSRKRCVETALQLKEEGLDALVYHAGMERTAREAAQQSWTASHSQIMSATTAFGMGIDKPDVRIVAHYDVPEHIEAYYQEAGRAGRDGNKAHAVLFYNHRDIVRLQESTAISYPPDAFIRKVYQMVGDYLQMPVGSGFEELQPFDALQFAHNFKLDVLPAFSAIRLLEREGFWQWIEQANTRTQVQFTTDRPTLDYLARNEPKLAYVTTGLLRLYGSIFHFPAYINEFDLARILKVDKAALDQALQRLDTLGIIDYRPGLAGGALYWQHNRMTPHQLLLNSARIDRLRKAHEERTEQMIRYIQTEDVCRNILLARYFGEQTAKECGGCDVCRRKAKKDNVPSDPLKEKLLALIRKEQQVSVAALTAAFPDLEQDRLIAYIRQLSDEHLCRVYPTGIIFAS</sequence>
<evidence type="ECO:0000259" key="14">
    <source>
        <dbReference type="PROSITE" id="PS51192"/>
    </source>
</evidence>
<dbReference type="PANTHER" id="PTHR13710">
    <property type="entry name" value="DNA HELICASE RECQ FAMILY MEMBER"/>
    <property type="match status" value="1"/>
</dbReference>
<dbReference type="GO" id="GO:0046872">
    <property type="term" value="F:metal ion binding"/>
    <property type="evidence" value="ECO:0007669"/>
    <property type="project" value="UniProtKB-KW"/>
</dbReference>
<keyword evidence="8" id="KW-0413">Isomerase</keyword>
<evidence type="ECO:0000313" key="16">
    <source>
        <dbReference type="EMBL" id="PSK89346.1"/>
    </source>
</evidence>
<dbReference type="GO" id="GO:0016787">
    <property type="term" value="F:hydrolase activity"/>
    <property type="evidence" value="ECO:0007669"/>
    <property type="project" value="UniProtKB-KW"/>
</dbReference>
<keyword evidence="4" id="KW-0378">Hydrolase</keyword>
<evidence type="ECO:0000259" key="13">
    <source>
        <dbReference type="PROSITE" id="PS50206"/>
    </source>
</evidence>
<dbReference type="GO" id="GO:0005524">
    <property type="term" value="F:ATP binding"/>
    <property type="evidence" value="ECO:0007669"/>
    <property type="project" value="UniProtKB-KW"/>
</dbReference>
<dbReference type="AlphaFoldDB" id="A0A2P8CWN1"/>
<dbReference type="InterPro" id="IPR001763">
    <property type="entry name" value="Rhodanese-like_dom"/>
</dbReference>
<dbReference type="InterPro" id="IPR027417">
    <property type="entry name" value="P-loop_NTPase"/>
</dbReference>
<comment type="similarity">
    <text evidence="1">Belongs to the helicase family. RecQ subfamily.</text>
</comment>
<feature type="domain" description="Helicase C-terminal" evidence="15">
    <location>
        <begin position="215"/>
        <end position="361"/>
    </location>
</feature>
<name>A0A2P8CWN1_9BACT</name>
<dbReference type="FunFam" id="3.40.50.300:FF:000296">
    <property type="entry name" value="ATP-dependent DNA helicase RecQ"/>
    <property type="match status" value="1"/>
</dbReference>
<evidence type="ECO:0000256" key="5">
    <source>
        <dbReference type="ARBA" id="ARBA00022806"/>
    </source>
</evidence>
<evidence type="ECO:0000256" key="4">
    <source>
        <dbReference type="ARBA" id="ARBA00022801"/>
    </source>
</evidence>
<dbReference type="InterPro" id="IPR011545">
    <property type="entry name" value="DEAD/DEAH_box_helicase_dom"/>
</dbReference>
<dbReference type="GO" id="GO:0043590">
    <property type="term" value="C:bacterial nucleoid"/>
    <property type="evidence" value="ECO:0007669"/>
    <property type="project" value="TreeGrafter"/>
</dbReference>
<comment type="caution">
    <text evidence="16">The sequence shown here is derived from an EMBL/GenBank/DDBJ whole genome shotgun (WGS) entry which is preliminary data.</text>
</comment>
<dbReference type="GO" id="GO:0006310">
    <property type="term" value="P:DNA recombination"/>
    <property type="evidence" value="ECO:0007669"/>
    <property type="project" value="InterPro"/>
</dbReference>
<dbReference type="InterPro" id="IPR014001">
    <property type="entry name" value="Helicase_ATP-bd"/>
</dbReference>
<gene>
    <name evidence="16" type="ORF">B0I18_112148</name>
</gene>
<evidence type="ECO:0000256" key="7">
    <source>
        <dbReference type="ARBA" id="ARBA00023125"/>
    </source>
</evidence>
<evidence type="ECO:0000313" key="17">
    <source>
        <dbReference type="Proteomes" id="UP000240572"/>
    </source>
</evidence>
<keyword evidence="3" id="KW-0547">Nucleotide-binding</keyword>
<dbReference type="Proteomes" id="UP000240572">
    <property type="component" value="Unassembled WGS sequence"/>
</dbReference>
<dbReference type="Pfam" id="PF00270">
    <property type="entry name" value="DEAD"/>
    <property type="match status" value="1"/>
</dbReference>
<dbReference type="PROSITE" id="PS50206">
    <property type="entry name" value="RHODANESE_3"/>
    <property type="match status" value="1"/>
</dbReference>
<dbReference type="InterPro" id="IPR032284">
    <property type="entry name" value="RecQ_Zn-bd"/>
</dbReference>
<evidence type="ECO:0000256" key="9">
    <source>
        <dbReference type="ARBA" id="ARBA00034617"/>
    </source>
</evidence>
<keyword evidence="7" id="KW-0238">DNA-binding</keyword>
<dbReference type="PROSITE" id="PS51192">
    <property type="entry name" value="HELICASE_ATP_BIND_1"/>
    <property type="match status" value="1"/>
</dbReference>
<reference evidence="16 17" key="1">
    <citation type="submission" date="2018-03" db="EMBL/GenBank/DDBJ databases">
        <title>Genomic Encyclopedia of Type Strains, Phase III (KMG-III): the genomes of soil and plant-associated and newly described type strains.</title>
        <authorList>
            <person name="Whitman W."/>
        </authorList>
    </citation>
    <scope>NUCLEOTIDE SEQUENCE [LARGE SCALE GENOMIC DNA]</scope>
    <source>
        <strain evidence="16 17">CGMCC 1.12700</strain>
    </source>
</reference>
<dbReference type="Pfam" id="PF16124">
    <property type="entry name" value="RecQ_Zn_bind"/>
    <property type="match status" value="1"/>
</dbReference>
<keyword evidence="6" id="KW-0067">ATP-binding</keyword>
<dbReference type="GO" id="GO:0003677">
    <property type="term" value="F:DNA binding"/>
    <property type="evidence" value="ECO:0007669"/>
    <property type="project" value="UniProtKB-KW"/>
</dbReference>
<dbReference type="PANTHER" id="PTHR13710:SF105">
    <property type="entry name" value="ATP-DEPENDENT DNA HELICASE Q1"/>
    <property type="match status" value="1"/>
</dbReference>
<keyword evidence="2" id="KW-0479">Metal-binding</keyword>
<dbReference type="GO" id="GO:0006281">
    <property type="term" value="P:DNA repair"/>
    <property type="evidence" value="ECO:0007669"/>
    <property type="project" value="TreeGrafter"/>
</dbReference>
<dbReference type="GO" id="GO:0030894">
    <property type="term" value="C:replisome"/>
    <property type="evidence" value="ECO:0007669"/>
    <property type="project" value="TreeGrafter"/>
</dbReference>
<feature type="domain" description="Helicase ATP-binding" evidence="14">
    <location>
        <begin position="23"/>
        <end position="191"/>
    </location>
</feature>
<dbReference type="InterPro" id="IPR004589">
    <property type="entry name" value="DNA_helicase_ATP-dep_RecQ"/>
</dbReference>
<dbReference type="RefSeq" id="WP_106524989.1">
    <property type="nucleotide sequence ID" value="NZ_PYGD01000012.1"/>
</dbReference>
<protein>
    <recommendedName>
        <fullName evidence="11">ATP-dependent DNA helicase RecQ</fullName>
        <ecNumber evidence="10">5.6.2.4</ecNumber>
    </recommendedName>
    <alternativeName>
        <fullName evidence="12">DNA 3'-5' helicase RecQ</fullName>
    </alternativeName>
</protein>
<dbReference type="CDD" id="cd17920">
    <property type="entry name" value="DEXHc_RecQ"/>
    <property type="match status" value="1"/>
</dbReference>
<dbReference type="Pfam" id="PF00271">
    <property type="entry name" value="Helicase_C"/>
    <property type="match status" value="1"/>
</dbReference>
<feature type="domain" description="Rhodanese" evidence="13">
    <location>
        <begin position="228"/>
        <end position="270"/>
    </location>
</feature>
<evidence type="ECO:0000256" key="10">
    <source>
        <dbReference type="ARBA" id="ARBA00034808"/>
    </source>
</evidence>
<dbReference type="GO" id="GO:0009378">
    <property type="term" value="F:four-way junction helicase activity"/>
    <property type="evidence" value="ECO:0007669"/>
    <property type="project" value="TreeGrafter"/>
</dbReference>
<dbReference type="Gene3D" id="3.40.50.300">
    <property type="entry name" value="P-loop containing nucleotide triphosphate hydrolases"/>
    <property type="match status" value="2"/>
</dbReference>
<comment type="catalytic activity">
    <reaction evidence="9">
        <text>Couples ATP hydrolysis with the unwinding of duplex DNA by translocating in the 3'-5' direction.</text>
        <dbReference type="EC" id="5.6.2.4"/>
    </reaction>
</comment>
<dbReference type="Gene3D" id="1.10.10.10">
    <property type="entry name" value="Winged helix-like DNA-binding domain superfamily/Winged helix DNA-binding domain"/>
    <property type="match status" value="1"/>
</dbReference>
<organism evidence="16 17">
    <name type="scientific">Taibaiella chishuiensis</name>
    <dbReference type="NCBI Taxonomy" id="1434707"/>
    <lineage>
        <taxon>Bacteria</taxon>
        <taxon>Pseudomonadati</taxon>
        <taxon>Bacteroidota</taxon>
        <taxon>Chitinophagia</taxon>
        <taxon>Chitinophagales</taxon>
        <taxon>Chitinophagaceae</taxon>
        <taxon>Taibaiella</taxon>
    </lineage>
</organism>
<dbReference type="SMART" id="SM00487">
    <property type="entry name" value="DEXDc"/>
    <property type="match status" value="1"/>
</dbReference>
<evidence type="ECO:0000256" key="8">
    <source>
        <dbReference type="ARBA" id="ARBA00023235"/>
    </source>
</evidence>
<dbReference type="NCBIfam" id="TIGR00614">
    <property type="entry name" value="recQ_fam"/>
    <property type="match status" value="1"/>
</dbReference>
<evidence type="ECO:0000259" key="15">
    <source>
        <dbReference type="PROSITE" id="PS51194"/>
    </source>
</evidence>
<evidence type="ECO:0000256" key="6">
    <source>
        <dbReference type="ARBA" id="ARBA00022840"/>
    </source>
</evidence>
<dbReference type="OrthoDB" id="9763310at2"/>
<proteinExistence type="inferred from homology"/>
<dbReference type="SUPFAM" id="SSF52540">
    <property type="entry name" value="P-loop containing nucleoside triphosphate hydrolases"/>
    <property type="match status" value="1"/>
</dbReference>
<dbReference type="EC" id="5.6.2.4" evidence="10"/>
<evidence type="ECO:0000256" key="1">
    <source>
        <dbReference type="ARBA" id="ARBA00005446"/>
    </source>
</evidence>
<dbReference type="EMBL" id="PYGD01000012">
    <property type="protein sequence ID" value="PSK89346.1"/>
    <property type="molecule type" value="Genomic_DNA"/>
</dbReference>
<dbReference type="GO" id="GO:0043138">
    <property type="term" value="F:3'-5' DNA helicase activity"/>
    <property type="evidence" value="ECO:0007669"/>
    <property type="project" value="UniProtKB-EC"/>
</dbReference>
<dbReference type="SMART" id="SM00490">
    <property type="entry name" value="HELICc"/>
    <property type="match status" value="1"/>
</dbReference>
<evidence type="ECO:0000256" key="2">
    <source>
        <dbReference type="ARBA" id="ARBA00022723"/>
    </source>
</evidence>